<organism evidence="2 3">
    <name type="scientific">Phascolomyces articulosus</name>
    <dbReference type="NCBI Taxonomy" id="60185"/>
    <lineage>
        <taxon>Eukaryota</taxon>
        <taxon>Fungi</taxon>
        <taxon>Fungi incertae sedis</taxon>
        <taxon>Mucoromycota</taxon>
        <taxon>Mucoromycotina</taxon>
        <taxon>Mucoromycetes</taxon>
        <taxon>Mucorales</taxon>
        <taxon>Lichtheimiaceae</taxon>
        <taxon>Phascolomyces</taxon>
    </lineage>
</organism>
<reference evidence="2" key="2">
    <citation type="submission" date="2023-02" db="EMBL/GenBank/DDBJ databases">
        <authorList>
            <consortium name="DOE Joint Genome Institute"/>
            <person name="Mondo S.J."/>
            <person name="Chang Y."/>
            <person name="Wang Y."/>
            <person name="Ahrendt S."/>
            <person name="Andreopoulos W."/>
            <person name="Barry K."/>
            <person name="Beard J."/>
            <person name="Benny G.L."/>
            <person name="Blankenship S."/>
            <person name="Bonito G."/>
            <person name="Cuomo C."/>
            <person name="Desiro A."/>
            <person name="Gervers K.A."/>
            <person name="Hundley H."/>
            <person name="Kuo A."/>
            <person name="LaButti K."/>
            <person name="Lang B.F."/>
            <person name="Lipzen A."/>
            <person name="O'Donnell K."/>
            <person name="Pangilinan J."/>
            <person name="Reynolds N."/>
            <person name="Sandor L."/>
            <person name="Smith M.W."/>
            <person name="Tsang A."/>
            <person name="Grigoriev I.V."/>
            <person name="Stajich J.E."/>
            <person name="Spatafora J.W."/>
        </authorList>
    </citation>
    <scope>NUCLEOTIDE SEQUENCE</scope>
    <source>
        <strain evidence="2">RSA 2281</strain>
    </source>
</reference>
<evidence type="ECO:0000256" key="1">
    <source>
        <dbReference type="SAM" id="MobiDB-lite"/>
    </source>
</evidence>
<proteinExistence type="predicted"/>
<dbReference type="Gene3D" id="1.25.40.10">
    <property type="entry name" value="Tetratricopeptide repeat domain"/>
    <property type="match status" value="1"/>
</dbReference>
<dbReference type="InterPro" id="IPR036047">
    <property type="entry name" value="F-box-like_dom_sf"/>
</dbReference>
<reference evidence="2" key="1">
    <citation type="journal article" date="2022" name="IScience">
        <title>Evolution of zygomycete secretomes and the origins of terrestrial fungal ecologies.</title>
        <authorList>
            <person name="Chang Y."/>
            <person name="Wang Y."/>
            <person name="Mondo S."/>
            <person name="Ahrendt S."/>
            <person name="Andreopoulos W."/>
            <person name="Barry K."/>
            <person name="Beard J."/>
            <person name="Benny G.L."/>
            <person name="Blankenship S."/>
            <person name="Bonito G."/>
            <person name="Cuomo C."/>
            <person name="Desiro A."/>
            <person name="Gervers K.A."/>
            <person name="Hundley H."/>
            <person name="Kuo A."/>
            <person name="LaButti K."/>
            <person name="Lang B.F."/>
            <person name="Lipzen A."/>
            <person name="O'Donnell K."/>
            <person name="Pangilinan J."/>
            <person name="Reynolds N."/>
            <person name="Sandor L."/>
            <person name="Smith M.E."/>
            <person name="Tsang A."/>
            <person name="Grigoriev I.V."/>
            <person name="Stajich J.E."/>
            <person name="Spatafora J.W."/>
        </authorList>
    </citation>
    <scope>NUCLEOTIDE SEQUENCE</scope>
    <source>
        <strain evidence="2">RSA 2281</strain>
    </source>
</reference>
<dbReference type="SUPFAM" id="SSF52047">
    <property type="entry name" value="RNI-like"/>
    <property type="match status" value="1"/>
</dbReference>
<dbReference type="EMBL" id="JAIXMP010000011">
    <property type="protein sequence ID" value="KAI9265136.1"/>
    <property type="molecule type" value="Genomic_DNA"/>
</dbReference>
<dbReference type="GO" id="GO:0019005">
    <property type="term" value="C:SCF ubiquitin ligase complex"/>
    <property type="evidence" value="ECO:0007669"/>
    <property type="project" value="TreeGrafter"/>
</dbReference>
<dbReference type="InterPro" id="IPR032675">
    <property type="entry name" value="LRR_dom_sf"/>
</dbReference>
<comment type="caution">
    <text evidence="2">The sequence shown here is derived from an EMBL/GenBank/DDBJ whole genome shotgun (WGS) entry which is preliminary data.</text>
</comment>
<dbReference type="InterPro" id="IPR011990">
    <property type="entry name" value="TPR-like_helical_dom_sf"/>
</dbReference>
<sequence>MDNNDNSSLTLSVQSIDFKAYQELFERLDKTIHHCQYRQVVHEATSAINQLFESHLLVLFDIRAHANAMQGHYDAACSDVRKMIKCAPGLTAGYARKGMICSISGRHTRAIKAFDEGLQKITATTADDREEIKREEKQQLVAKKEKSIAMNNVAIDFLSILPNEIINEIIVQFPQETKMACLGVSQIWRRRVLECASTWKRLSFKKSSFMDMDQWLINITPYIGSFVENLTIDCTSQQTLFACLEHINSGYFSKVQSLKMPANSTCNFRPSSIDTTLFTAFSQMNDTLTYLNMDLGNNKDTITLANIVQLCTNLTDLQFTNTPRLSTVVGDFSGVEYHGALVNLELKSFSITGQDIELVLQKCRSIRRLVMTGCNTSVLDPINMYATNLEILGYNPSFQIPGLDEKKKDWKMNGLRMIYCNDGGPCVPTASLFPLIYKNRNTLEVVYAILSDLAQDQIQQFTTAYADFRLDHATSVAFWLFPSIQSFLLRSIRHSTALARLHVTNVHDVDAFTQTLMDMPPLRKLSISHVHNNNNNNEDDNDSTSATIGTTTPTNSSSSTTTTTGATVDTESDHSTSLIRLLSRYAKISRLDQPSLESIKLRYWDVNDSVLTTLADIKTLRMITLAGLNHVTTQGIQNLIKLLSEQEQPQLSGIKLNRMKAVTNDVIIGLGDIKGIATIELDELHRITDKGIKSLIDNPNHRISKLKVKRCRFIGNKCLRYIKQKIKS</sequence>
<dbReference type="GO" id="GO:0031146">
    <property type="term" value="P:SCF-dependent proteasomal ubiquitin-dependent protein catabolic process"/>
    <property type="evidence" value="ECO:0007669"/>
    <property type="project" value="TreeGrafter"/>
</dbReference>
<dbReference type="Gene3D" id="1.20.1280.50">
    <property type="match status" value="1"/>
</dbReference>
<feature type="region of interest" description="Disordered" evidence="1">
    <location>
        <begin position="527"/>
        <end position="570"/>
    </location>
</feature>
<evidence type="ECO:0008006" key="4">
    <source>
        <dbReference type="Google" id="ProtNLM"/>
    </source>
</evidence>
<gene>
    <name evidence="2" type="ORF">BDA99DRAFT_507852</name>
</gene>
<dbReference type="SUPFAM" id="SSF48452">
    <property type="entry name" value="TPR-like"/>
    <property type="match status" value="1"/>
</dbReference>
<dbReference type="SUPFAM" id="SSF81383">
    <property type="entry name" value="F-box domain"/>
    <property type="match status" value="1"/>
</dbReference>
<name>A0AAD5KG12_9FUNG</name>
<evidence type="ECO:0000313" key="2">
    <source>
        <dbReference type="EMBL" id="KAI9265136.1"/>
    </source>
</evidence>
<feature type="compositionally biased region" description="Low complexity" evidence="1">
    <location>
        <begin position="543"/>
        <end position="569"/>
    </location>
</feature>
<accession>A0AAD5KG12</accession>
<keyword evidence="3" id="KW-1185">Reference proteome</keyword>
<dbReference type="Proteomes" id="UP001209540">
    <property type="component" value="Unassembled WGS sequence"/>
</dbReference>
<dbReference type="PANTHER" id="PTHR13318">
    <property type="entry name" value="PARTNER OF PAIRED, ISOFORM B-RELATED"/>
    <property type="match status" value="1"/>
</dbReference>
<dbReference type="Gene3D" id="3.80.10.10">
    <property type="entry name" value="Ribonuclease Inhibitor"/>
    <property type="match status" value="2"/>
</dbReference>
<dbReference type="AlphaFoldDB" id="A0AAD5KG12"/>
<protein>
    <recommendedName>
        <fullName evidence="4">F-box domain-containing protein</fullName>
    </recommendedName>
</protein>
<evidence type="ECO:0000313" key="3">
    <source>
        <dbReference type="Proteomes" id="UP001209540"/>
    </source>
</evidence>